<keyword evidence="2" id="KW-1133">Transmembrane helix</keyword>
<comment type="caution">
    <text evidence="3">The sequence shown here is derived from an EMBL/GenBank/DDBJ whole genome shotgun (WGS) entry which is preliminary data.</text>
</comment>
<dbReference type="Proteomes" id="UP001362999">
    <property type="component" value="Unassembled WGS sequence"/>
</dbReference>
<feature type="compositionally biased region" description="Low complexity" evidence="1">
    <location>
        <begin position="313"/>
        <end position="322"/>
    </location>
</feature>
<dbReference type="EMBL" id="JAWWNJ010000046">
    <property type="protein sequence ID" value="KAK7018575.1"/>
    <property type="molecule type" value="Genomic_DNA"/>
</dbReference>
<dbReference type="AlphaFoldDB" id="A0AAW0AZ72"/>
<name>A0AAW0AZ72_9AGAR</name>
<keyword evidence="2" id="KW-0812">Transmembrane</keyword>
<keyword evidence="2" id="KW-0472">Membrane</keyword>
<keyword evidence="4" id="KW-1185">Reference proteome</keyword>
<evidence type="ECO:0000256" key="2">
    <source>
        <dbReference type="SAM" id="Phobius"/>
    </source>
</evidence>
<evidence type="ECO:0008006" key="5">
    <source>
        <dbReference type="Google" id="ProtNLM"/>
    </source>
</evidence>
<feature type="region of interest" description="Disordered" evidence="1">
    <location>
        <begin position="312"/>
        <end position="348"/>
    </location>
</feature>
<sequence>MAPYTLASSPSTRAFSPSAVAVLTFVIVGLVVLCFVVALVYSFVVPSVMRLVRRAPVEDEENLSSSVVIISGPEKTDSPTPIIVHNKTAAPHPRSPLARLTVVEVTTASGFGSSSTGTSRGPSPLRKCVSLETIREEAEEITTPVYLVEVNVSTSDTECKDIIIINKFLSCPRLASAGEISARFGTPRRTAFVSKPSPLREVSIIRYDDDKHAAPITTDVEAFSIAESIAVALANSSSSDFTPISEDMVNDEDEDPFAFDIGRPVPPSTPFIDVPTIVIVDTDLVQAPAPMRTSRQRSNSFMGRKHGQTVCCTGGATSSGRGSTKHKEKENNGYLQVPSAEPPKSKRSSSRRAVAVCRLIFSCFPFLTPLS</sequence>
<organism evidence="3 4">
    <name type="scientific">Favolaschia claudopus</name>
    <dbReference type="NCBI Taxonomy" id="2862362"/>
    <lineage>
        <taxon>Eukaryota</taxon>
        <taxon>Fungi</taxon>
        <taxon>Dikarya</taxon>
        <taxon>Basidiomycota</taxon>
        <taxon>Agaricomycotina</taxon>
        <taxon>Agaricomycetes</taxon>
        <taxon>Agaricomycetidae</taxon>
        <taxon>Agaricales</taxon>
        <taxon>Marasmiineae</taxon>
        <taxon>Mycenaceae</taxon>
        <taxon>Favolaschia</taxon>
    </lineage>
</organism>
<reference evidence="3 4" key="1">
    <citation type="journal article" date="2024" name="J Genomics">
        <title>Draft genome sequencing and assembly of Favolaschia claudopus CIRM-BRFM 2984 isolated from oak limbs.</title>
        <authorList>
            <person name="Navarro D."/>
            <person name="Drula E."/>
            <person name="Chaduli D."/>
            <person name="Cazenave R."/>
            <person name="Ahrendt S."/>
            <person name="Wang J."/>
            <person name="Lipzen A."/>
            <person name="Daum C."/>
            <person name="Barry K."/>
            <person name="Grigoriev I.V."/>
            <person name="Favel A."/>
            <person name="Rosso M.N."/>
            <person name="Martin F."/>
        </authorList>
    </citation>
    <scope>NUCLEOTIDE SEQUENCE [LARGE SCALE GENOMIC DNA]</scope>
    <source>
        <strain evidence="3 4">CIRM-BRFM 2984</strain>
    </source>
</reference>
<evidence type="ECO:0000313" key="3">
    <source>
        <dbReference type="EMBL" id="KAK7018575.1"/>
    </source>
</evidence>
<evidence type="ECO:0000256" key="1">
    <source>
        <dbReference type="SAM" id="MobiDB-lite"/>
    </source>
</evidence>
<proteinExistence type="predicted"/>
<protein>
    <recommendedName>
        <fullName evidence="5">Membrane-associated protein</fullName>
    </recommendedName>
</protein>
<gene>
    <name evidence="3" type="ORF">R3P38DRAFT_1303352</name>
</gene>
<accession>A0AAW0AZ72</accession>
<feature type="transmembrane region" description="Helical" evidence="2">
    <location>
        <begin position="20"/>
        <end position="44"/>
    </location>
</feature>
<evidence type="ECO:0000313" key="4">
    <source>
        <dbReference type="Proteomes" id="UP001362999"/>
    </source>
</evidence>